<evidence type="ECO:0000256" key="3">
    <source>
        <dbReference type="PIRNR" id="PIRNR033490"/>
    </source>
</evidence>
<reference evidence="5" key="1">
    <citation type="journal article" date="2019" name="Int. J. Syst. Evol. Microbiol.">
        <title>The Global Catalogue of Microorganisms (GCM) 10K type strain sequencing project: providing services to taxonomists for standard genome sequencing and annotation.</title>
        <authorList>
            <consortium name="The Broad Institute Genomics Platform"/>
            <consortium name="The Broad Institute Genome Sequencing Center for Infectious Disease"/>
            <person name="Wu L."/>
            <person name="Ma J."/>
        </authorList>
    </citation>
    <scope>NUCLEOTIDE SEQUENCE [LARGE SCALE GENOMIC DNA]</scope>
    <source>
        <strain evidence="5">JCM 16949</strain>
    </source>
</reference>
<dbReference type="RefSeq" id="WP_344754774.1">
    <property type="nucleotide sequence ID" value="NZ_BAABAE010000003.1"/>
</dbReference>
<keyword evidence="5" id="KW-1185">Reference proteome</keyword>
<dbReference type="Gene3D" id="2.30.30.110">
    <property type="match status" value="1"/>
</dbReference>
<dbReference type="PANTHER" id="PTHR33988">
    <property type="entry name" value="ENDORIBONUCLEASE MAZF-RELATED"/>
    <property type="match status" value="1"/>
</dbReference>
<keyword evidence="2" id="KW-1277">Toxin-antitoxin system</keyword>
<protein>
    <recommendedName>
        <fullName evidence="3">mRNA interferase</fullName>
        <ecNumber evidence="3">3.1.-.-</ecNumber>
    </recommendedName>
</protein>
<dbReference type="SUPFAM" id="SSF50118">
    <property type="entry name" value="Cell growth inhibitor/plasmid maintenance toxic component"/>
    <property type="match status" value="1"/>
</dbReference>
<organism evidence="4 5">
    <name type="scientific">Leifsonella bigeumensis</name>
    <dbReference type="NCBI Taxonomy" id="433643"/>
    <lineage>
        <taxon>Bacteria</taxon>
        <taxon>Bacillati</taxon>
        <taxon>Actinomycetota</taxon>
        <taxon>Actinomycetes</taxon>
        <taxon>Micrococcales</taxon>
        <taxon>Microbacteriaceae</taxon>
        <taxon>Leifsonella</taxon>
    </lineage>
</organism>
<dbReference type="InterPro" id="IPR003477">
    <property type="entry name" value="PemK-like"/>
</dbReference>
<dbReference type="Pfam" id="PF02452">
    <property type="entry name" value="PemK_toxin"/>
    <property type="match status" value="1"/>
</dbReference>
<dbReference type="Proteomes" id="UP001501004">
    <property type="component" value="Unassembled WGS sequence"/>
</dbReference>
<name>A0ABP7FET2_9MICO</name>
<dbReference type="EC" id="3.1.-.-" evidence="3"/>
<keyword evidence="3" id="KW-0378">Hydrolase</keyword>
<evidence type="ECO:0000256" key="2">
    <source>
        <dbReference type="ARBA" id="ARBA00022649"/>
    </source>
</evidence>
<sequence length="124" mass="13179">MTGHVITPARGEIYWKDFGSPTGSEPDYRRPVVVVQDDRFNRSAIATCIVAVVTSNVGLATIPGNVFLPASASGLPRDSTVNLSQVMTVDTLTLSGPAGSIPDYLMTDIDAGLRLVLGLYNQAR</sequence>
<keyword evidence="3" id="KW-0540">Nuclease</keyword>
<dbReference type="InterPro" id="IPR011067">
    <property type="entry name" value="Plasmid_toxin/cell-grow_inhib"/>
</dbReference>
<comment type="similarity">
    <text evidence="1 3">Belongs to the PemK/MazF family.</text>
</comment>
<dbReference type="PANTHER" id="PTHR33988:SF2">
    <property type="entry name" value="ENDORIBONUCLEASE MAZF"/>
    <property type="match status" value="1"/>
</dbReference>
<gene>
    <name evidence="4" type="primary">mazF6</name>
    <name evidence="4" type="ORF">GCM10022239_12110</name>
</gene>
<accession>A0ABP7FET2</accession>
<evidence type="ECO:0000313" key="4">
    <source>
        <dbReference type="EMBL" id="GAA3738055.1"/>
    </source>
</evidence>
<comment type="function">
    <text evidence="3">Toxic component of a type II toxin-antitoxin (TA) system.</text>
</comment>
<proteinExistence type="inferred from homology"/>
<evidence type="ECO:0000256" key="1">
    <source>
        <dbReference type="ARBA" id="ARBA00007521"/>
    </source>
</evidence>
<dbReference type="EMBL" id="BAABAE010000003">
    <property type="protein sequence ID" value="GAA3738055.1"/>
    <property type="molecule type" value="Genomic_DNA"/>
</dbReference>
<evidence type="ECO:0000313" key="5">
    <source>
        <dbReference type="Proteomes" id="UP001501004"/>
    </source>
</evidence>
<keyword evidence="3" id="KW-0255">Endonuclease</keyword>
<dbReference type="PIRSF" id="PIRSF033490">
    <property type="entry name" value="MazF"/>
    <property type="match status" value="1"/>
</dbReference>
<comment type="caution">
    <text evidence="4">The sequence shown here is derived from an EMBL/GenBank/DDBJ whole genome shotgun (WGS) entry which is preliminary data.</text>
</comment>